<dbReference type="AlphaFoldDB" id="A0A0G1BLS5"/>
<accession>A0A0G1BLS5</accession>
<keyword evidence="1" id="KW-0472">Membrane</keyword>
<evidence type="ECO:0000256" key="1">
    <source>
        <dbReference type="SAM" id="Phobius"/>
    </source>
</evidence>
<evidence type="ECO:0008006" key="4">
    <source>
        <dbReference type="Google" id="ProtNLM"/>
    </source>
</evidence>
<evidence type="ECO:0000313" key="2">
    <source>
        <dbReference type="EMBL" id="KKS47221.1"/>
    </source>
</evidence>
<keyword evidence="1" id="KW-0812">Transmembrane</keyword>
<feature type="transmembrane region" description="Helical" evidence="1">
    <location>
        <begin position="38"/>
        <end position="68"/>
    </location>
</feature>
<sequence length="175" mass="20197">MIIAHDVFACYTITMSNNDHKISWTAPEYEDHNHGADWYWAVGIISISLAVAFVIVGNTLLSIIILIGMGTLLMHAKREPRILDYRISKKGIRAGETLYPWETLESFWILERSEDLKYQHGPKILLTSKKPLMPHIAIPLDDDVVDEVYQILSNMVPEEYQVEPFPERIMRRIGF</sequence>
<dbReference type="Proteomes" id="UP000034704">
    <property type="component" value="Unassembled WGS sequence"/>
</dbReference>
<proteinExistence type="predicted"/>
<gene>
    <name evidence="2" type="ORF">UV12_C0010G0038</name>
</gene>
<name>A0A0G1BLS5_9BACT</name>
<comment type="caution">
    <text evidence="2">The sequence shown here is derived from an EMBL/GenBank/DDBJ whole genome shotgun (WGS) entry which is preliminary data.</text>
</comment>
<keyword evidence="1" id="KW-1133">Transmembrane helix</keyword>
<reference evidence="2 3" key="1">
    <citation type="journal article" date="2015" name="Nature">
        <title>rRNA introns, odd ribosomes, and small enigmatic genomes across a large radiation of phyla.</title>
        <authorList>
            <person name="Brown C.T."/>
            <person name="Hug L.A."/>
            <person name="Thomas B.C."/>
            <person name="Sharon I."/>
            <person name="Castelle C.J."/>
            <person name="Singh A."/>
            <person name="Wilkins M.J."/>
            <person name="Williams K.H."/>
            <person name="Banfield J.F."/>
        </authorList>
    </citation>
    <scope>NUCLEOTIDE SEQUENCE [LARGE SCALE GENOMIC DNA]</scope>
</reference>
<organism evidence="2 3">
    <name type="scientific">Candidatus Nomurabacteria bacterium GW2011_GWC2_42_20</name>
    <dbReference type="NCBI Taxonomy" id="1618756"/>
    <lineage>
        <taxon>Bacteria</taxon>
        <taxon>Candidatus Nomuraibacteriota</taxon>
    </lineage>
</organism>
<evidence type="ECO:0000313" key="3">
    <source>
        <dbReference type="Proteomes" id="UP000034704"/>
    </source>
</evidence>
<protein>
    <recommendedName>
        <fullName evidence="4">DUF5673 domain-containing protein</fullName>
    </recommendedName>
</protein>
<dbReference type="EMBL" id="LCDG01000010">
    <property type="protein sequence ID" value="KKS47221.1"/>
    <property type="molecule type" value="Genomic_DNA"/>
</dbReference>